<proteinExistence type="predicted"/>
<gene>
    <name evidence="3" type="ORF">DW888_13320</name>
</gene>
<evidence type="ECO:0000313" key="4">
    <source>
        <dbReference type="Proteomes" id="UP000284379"/>
    </source>
</evidence>
<sequence length="125" mass="13739">MNLLMNILWLLLGGIFTAVEYLIASFLMMITIIGIPFGLQTLKMALLALYPFGKEVRSCPDSGGCLSILMNILWIFLGGIWISLSHLVFGVLLSITIIGLPFGIQHFKLAGLALTPFGKEIVDKR</sequence>
<keyword evidence="1" id="KW-1133">Transmembrane helix</keyword>
<evidence type="ECO:0000313" key="3">
    <source>
        <dbReference type="EMBL" id="RHB34501.1"/>
    </source>
</evidence>
<dbReference type="PIRSF" id="PIRSF028777">
    <property type="entry name" value="UCP028777"/>
    <property type="match status" value="1"/>
</dbReference>
<dbReference type="EMBL" id="QSGO01000009">
    <property type="protein sequence ID" value="RHB34501.1"/>
    <property type="molecule type" value="Genomic_DNA"/>
</dbReference>
<feature type="transmembrane region" description="Helical" evidence="1">
    <location>
        <begin position="7"/>
        <end position="24"/>
    </location>
</feature>
<dbReference type="NCBIfam" id="NF008740">
    <property type="entry name" value="PRK11770.1-2"/>
    <property type="match status" value="1"/>
</dbReference>
<feature type="transmembrane region" description="Helical" evidence="1">
    <location>
        <begin position="64"/>
        <end position="81"/>
    </location>
</feature>
<keyword evidence="1" id="KW-0812">Transmembrane</keyword>
<feature type="domain" description="Inner membrane component" evidence="2">
    <location>
        <begin position="4"/>
        <end position="54"/>
    </location>
</feature>
<feature type="transmembrane region" description="Helical" evidence="1">
    <location>
        <begin position="87"/>
        <end position="104"/>
    </location>
</feature>
<dbReference type="PANTHER" id="PTHR42903:SF1">
    <property type="entry name" value="INNER MEMBRANE PROTEIN YCCF"/>
    <property type="match status" value="1"/>
</dbReference>
<feature type="transmembrane region" description="Helical" evidence="1">
    <location>
        <begin position="30"/>
        <end position="52"/>
    </location>
</feature>
<dbReference type="GO" id="GO:0005886">
    <property type="term" value="C:plasma membrane"/>
    <property type="evidence" value="ECO:0007669"/>
    <property type="project" value="TreeGrafter"/>
</dbReference>
<name>A0A413VLQ3_9BACE</name>
<feature type="domain" description="Inner membrane component" evidence="2">
    <location>
        <begin position="69"/>
        <end position="119"/>
    </location>
</feature>
<dbReference type="PANTHER" id="PTHR42903">
    <property type="entry name" value="INNER MEMBRANE PROTEIN YCCF"/>
    <property type="match status" value="1"/>
</dbReference>
<comment type="caution">
    <text evidence="3">The sequence shown here is derived from an EMBL/GenBank/DDBJ whole genome shotgun (WGS) entry which is preliminary data.</text>
</comment>
<organism evidence="3 4">
    <name type="scientific">Bacteroides nordii</name>
    <dbReference type="NCBI Taxonomy" id="291645"/>
    <lineage>
        <taxon>Bacteria</taxon>
        <taxon>Pseudomonadati</taxon>
        <taxon>Bacteroidota</taxon>
        <taxon>Bacteroidia</taxon>
        <taxon>Bacteroidales</taxon>
        <taxon>Bacteroidaceae</taxon>
        <taxon>Bacteroides</taxon>
    </lineage>
</organism>
<dbReference type="GeneID" id="69502103"/>
<protein>
    <submittedName>
        <fullName evidence="3">YccF domain-containing protein</fullName>
    </submittedName>
</protein>
<evidence type="ECO:0000256" key="1">
    <source>
        <dbReference type="SAM" id="Phobius"/>
    </source>
</evidence>
<dbReference type="RefSeq" id="WP_002560146.1">
    <property type="nucleotide sequence ID" value="NZ_BMBN01000035.1"/>
</dbReference>
<accession>A0A413VLQ3</accession>
<dbReference type="Proteomes" id="UP000284379">
    <property type="component" value="Unassembled WGS sequence"/>
</dbReference>
<dbReference type="AlphaFoldDB" id="A0A413VLQ3"/>
<reference evidence="3 4" key="1">
    <citation type="submission" date="2018-08" db="EMBL/GenBank/DDBJ databases">
        <title>A genome reference for cultivated species of the human gut microbiota.</title>
        <authorList>
            <person name="Zou Y."/>
            <person name="Xue W."/>
            <person name="Luo G."/>
        </authorList>
    </citation>
    <scope>NUCLEOTIDE SEQUENCE [LARGE SCALE GENOMIC DNA]</scope>
    <source>
        <strain evidence="3 4">AM40-30BH</strain>
    </source>
</reference>
<dbReference type="InterPro" id="IPR052937">
    <property type="entry name" value="Inner_membrane_protein"/>
</dbReference>
<evidence type="ECO:0000259" key="2">
    <source>
        <dbReference type="Pfam" id="PF03733"/>
    </source>
</evidence>
<dbReference type="Pfam" id="PF03733">
    <property type="entry name" value="YccF"/>
    <property type="match status" value="2"/>
</dbReference>
<dbReference type="InterPro" id="IPR031308">
    <property type="entry name" value="UCP028777"/>
</dbReference>
<dbReference type="InterPro" id="IPR005185">
    <property type="entry name" value="YccF"/>
</dbReference>
<keyword evidence="1" id="KW-0472">Membrane</keyword>